<organism evidence="1 2">
    <name type="scientific">Mycolicibacterium arenosum</name>
    <dbReference type="NCBI Taxonomy" id="2952157"/>
    <lineage>
        <taxon>Bacteria</taxon>
        <taxon>Bacillati</taxon>
        <taxon>Actinomycetota</taxon>
        <taxon>Actinomycetes</taxon>
        <taxon>Mycobacteriales</taxon>
        <taxon>Mycobacteriaceae</taxon>
        <taxon>Mycolicibacterium</taxon>
    </lineage>
</organism>
<protein>
    <submittedName>
        <fullName evidence="1">Uncharacterized protein</fullName>
    </submittedName>
</protein>
<reference evidence="1 2" key="1">
    <citation type="submission" date="2022-06" db="EMBL/GenBank/DDBJ databases">
        <title>Mycolicibacterium sp. CAU 1645 isolated from seawater.</title>
        <authorList>
            <person name="Kim W."/>
        </authorList>
    </citation>
    <scope>NUCLEOTIDE SEQUENCE [LARGE SCALE GENOMIC DNA]</scope>
    <source>
        <strain evidence="1 2">CAU 1645</strain>
    </source>
</reference>
<name>A0ABT1M3U2_9MYCO</name>
<dbReference type="Proteomes" id="UP001651690">
    <property type="component" value="Unassembled WGS sequence"/>
</dbReference>
<gene>
    <name evidence="1" type="ORF">NM203_16720</name>
</gene>
<dbReference type="EMBL" id="JANDBD010000006">
    <property type="protein sequence ID" value="MCP9273834.1"/>
    <property type="molecule type" value="Genomic_DNA"/>
</dbReference>
<evidence type="ECO:0000313" key="1">
    <source>
        <dbReference type="EMBL" id="MCP9273834.1"/>
    </source>
</evidence>
<dbReference type="RefSeq" id="WP_255061141.1">
    <property type="nucleotide sequence ID" value="NZ_JANDBD010000006.1"/>
</dbReference>
<accession>A0ABT1M3U2</accession>
<dbReference type="PROSITE" id="PS51257">
    <property type="entry name" value="PROKAR_LIPOPROTEIN"/>
    <property type="match status" value="1"/>
</dbReference>
<comment type="caution">
    <text evidence="1">The sequence shown here is derived from an EMBL/GenBank/DDBJ whole genome shotgun (WGS) entry which is preliminary data.</text>
</comment>
<evidence type="ECO:0000313" key="2">
    <source>
        <dbReference type="Proteomes" id="UP001651690"/>
    </source>
</evidence>
<keyword evidence="2" id="KW-1185">Reference proteome</keyword>
<sequence length="154" mass="16478">MKRPLAVVLVCLGPLLVGCGDEPDDRTPSPPTVVRHDLAPLTTRFPALGEPSAASWVTWNSHHPDDRGVPGPTTYWIDAVVSLAPAVVNALVRDHQPVPEGEVPDVQDLLRPELPAGPYLTDARLDLAFTTPELATAAYLDPSAHVLVLRSTGM</sequence>
<proteinExistence type="predicted"/>